<feature type="transmembrane region" description="Helical" evidence="5">
    <location>
        <begin position="168"/>
        <end position="190"/>
    </location>
</feature>
<keyword evidence="4 5" id="KW-0472">Membrane</keyword>
<keyword evidence="3 5" id="KW-1133">Transmembrane helix</keyword>
<dbReference type="RefSeq" id="WP_089515407.1">
    <property type="nucleotide sequence ID" value="NZ_NJGG01000001.1"/>
</dbReference>
<evidence type="ECO:0000313" key="6">
    <source>
        <dbReference type="EMBL" id="OXL16381.1"/>
    </source>
</evidence>
<proteinExistence type="predicted"/>
<dbReference type="InterPro" id="IPR038665">
    <property type="entry name" value="Voltage-dep_anion_channel_sf"/>
</dbReference>
<dbReference type="InterPro" id="IPR004695">
    <property type="entry name" value="SLAC1/Mae1/Ssu1/TehA"/>
</dbReference>
<keyword evidence="2 5" id="KW-0812">Transmembrane</keyword>
<sequence length="322" mass="35860">MRTFLAAPPVSAFAMVMGLSGLSLTWSKFSHVSQFQLAQDISLVFGLLATVVFLVLTAGLVRKQLQTPEKLIEEWNHPVKSSFFGAISVGVCLLAAVIVPYSAQLAEIVWIFGAGLHLIALLAVVNAWVHRESLQAAHACPVWFIPAVGNVVIPLAGVKLGYFEISWFFFGVGLIFWVVLLSLVMHRLMFVQPPLPDRLKPTMAIFLAPPTVAFSSWLLLTQRTVEQGLDPFAHILIAIGFFFVLFLITQFKKFTQLPFFMSWWAYSFPSASFTVAAFNYALFVPAAMYVAYIALIFTTILIVGLFIKTLMAIHMKDPHWVD</sequence>
<dbReference type="GO" id="GO:0046583">
    <property type="term" value="F:monoatomic cation efflux transmembrane transporter activity"/>
    <property type="evidence" value="ECO:0007669"/>
    <property type="project" value="TreeGrafter"/>
</dbReference>
<dbReference type="Gene3D" id="1.50.10.150">
    <property type="entry name" value="Voltage-dependent anion channel"/>
    <property type="match status" value="1"/>
</dbReference>
<feature type="transmembrane region" description="Helical" evidence="5">
    <location>
        <begin position="263"/>
        <end position="283"/>
    </location>
</feature>
<evidence type="ECO:0000256" key="4">
    <source>
        <dbReference type="ARBA" id="ARBA00023136"/>
    </source>
</evidence>
<feature type="transmembrane region" description="Helical" evidence="5">
    <location>
        <begin position="108"/>
        <end position="129"/>
    </location>
</feature>
<reference evidence="6 7" key="1">
    <citation type="submission" date="2017-06" db="EMBL/GenBank/DDBJ databases">
        <title>Reclassification of a Polynucleobacter cosmopolitanus strain isolated from tropical Lake Victoria as Polynucleobacter victoriensis comb. nov.</title>
        <authorList>
            <person name="Hahn M.W."/>
        </authorList>
    </citation>
    <scope>NUCLEOTIDE SEQUENCE [LARGE SCALE GENOMIC DNA]</scope>
    <source>
        <strain evidence="6 7">MWH-MoIso2</strain>
    </source>
</reference>
<dbReference type="InterPro" id="IPR052951">
    <property type="entry name" value="Tellurite_res_ion_channel"/>
</dbReference>
<evidence type="ECO:0000313" key="7">
    <source>
        <dbReference type="Proteomes" id="UP000215188"/>
    </source>
</evidence>
<dbReference type="CDD" id="cd09323">
    <property type="entry name" value="TDT_SLAC1_like"/>
    <property type="match status" value="1"/>
</dbReference>
<organism evidence="6 7">
    <name type="scientific">Polynucleobacter cosmopolitanus</name>
    <dbReference type="NCBI Taxonomy" id="351345"/>
    <lineage>
        <taxon>Bacteria</taxon>
        <taxon>Pseudomonadati</taxon>
        <taxon>Pseudomonadota</taxon>
        <taxon>Betaproteobacteria</taxon>
        <taxon>Burkholderiales</taxon>
        <taxon>Burkholderiaceae</taxon>
        <taxon>Polynucleobacter</taxon>
    </lineage>
</organism>
<dbReference type="Pfam" id="PF03595">
    <property type="entry name" value="SLAC1"/>
    <property type="match status" value="1"/>
</dbReference>
<name>A0A229FWK0_9BURK</name>
<feature type="transmembrane region" description="Helical" evidence="5">
    <location>
        <begin position="289"/>
        <end position="307"/>
    </location>
</feature>
<comment type="subcellular location">
    <subcellularLocation>
        <location evidence="1">Membrane</location>
        <topology evidence="1">Multi-pass membrane protein</topology>
    </subcellularLocation>
</comment>
<keyword evidence="7" id="KW-1185">Reference proteome</keyword>
<evidence type="ECO:0000256" key="2">
    <source>
        <dbReference type="ARBA" id="ARBA00022692"/>
    </source>
</evidence>
<dbReference type="Proteomes" id="UP000215188">
    <property type="component" value="Unassembled WGS sequence"/>
</dbReference>
<gene>
    <name evidence="6" type="ORF">AOC33_04775</name>
</gene>
<protein>
    <submittedName>
        <fullName evidence="6">C4-dicarboxylate ABC transporter</fullName>
    </submittedName>
</protein>
<feature type="transmembrane region" description="Helical" evidence="5">
    <location>
        <begin position="202"/>
        <end position="220"/>
    </location>
</feature>
<evidence type="ECO:0000256" key="3">
    <source>
        <dbReference type="ARBA" id="ARBA00022989"/>
    </source>
</evidence>
<feature type="transmembrane region" description="Helical" evidence="5">
    <location>
        <begin position="41"/>
        <end position="61"/>
    </location>
</feature>
<evidence type="ECO:0000256" key="5">
    <source>
        <dbReference type="SAM" id="Phobius"/>
    </source>
</evidence>
<feature type="transmembrane region" description="Helical" evidence="5">
    <location>
        <begin position="141"/>
        <end position="162"/>
    </location>
</feature>
<dbReference type="GO" id="GO:0005886">
    <property type="term" value="C:plasma membrane"/>
    <property type="evidence" value="ECO:0007669"/>
    <property type="project" value="TreeGrafter"/>
</dbReference>
<dbReference type="OrthoDB" id="309023at2"/>
<dbReference type="PANTHER" id="PTHR37955">
    <property type="entry name" value="TELLURITE RESISTANCE PROTEIN TEHA"/>
    <property type="match status" value="1"/>
</dbReference>
<dbReference type="EMBL" id="NJGG01000001">
    <property type="protein sequence ID" value="OXL16381.1"/>
    <property type="molecule type" value="Genomic_DNA"/>
</dbReference>
<accession>A0A229FWK0</accession>
<feature type="transmembrane region" description="Helical" evidence="5">
    <location>
        <begin position="232"/>
        <end position="251"/>
    </location>
</feature>
<comment type="caution">
    <text evidence="6">The sequence shown here is derived from an EMBL/GenBank/DDBJ whole genome shotgun (WGS) entry which is preliminary data.</text>
</comment>
<dbReference type="PANTHER" id="PTHR37955:SF1">
    <property type="entry name" value="DEP DOMAIN-CONTAINING PROTEIN"/>
    <property type="match status" value="1"/>
</dbReference>
<evidence type="ECO:0000256" key="1">
    <source>
        <dbReference type="ARBA" id="ARBA00004141"/>
    </source>
</evidence>
<feature type="transmembrane region" description="Helical" evidence="5">
    <location>
        <begin position="82"/>
        <end position="102"/>
    </location>
</feature>
<dbReference type="AlphaFoldDB" id="A0A229FWK0"/>